<dbReference type="GO" id="GO:0016301">
    <property type="term" value="F:kinase activity"/>
    <property type="evidence" value="ECO:0007669"/>
    <property type="project" value="UniProtKB-KW"/>
</dbReference>
<feature type="compositionally biased region" description="Basic and acidic residues" evidence="11">
    <location>
        <begin position="246"/>
        <end position="255"/>
    </location>
</feature>
<comment type="similarity">
    <text evidence="2">Belongs to the PEP-utilizing enzyme family.</text>
</comment>
<comment type="cofactor">
    <cofactor evidence="1">
        <name>Mg(2+)</name>
        <dbReference type="ChEBI" id="CHEBI:18420"/>
    </cofactor>
</comment>
<feature type="region of interest" description="Disordered" evidence="11">
    <location>
        <begin position="885"/>
        <end position="913"/>
    </location>
</feature>
<dbReference type="InterPro" id="IPR054481">
    <property type="entry name" value="GWD1_pHisD"/>
</dbReference>
<dbReference type="Gene3D" id="3.30.1490.20">
    <property type="entry name" value="ATP-grasp fold, A domain"/>
    <property type="match status" value="1"/>
</dbReference>
<evidence type="ECO:0000256" key="6">
    <source>
        <dbReference type="ARBA" id="ARBA00022741"/>
    </source>
</evidence>
<dbReference type="AlphaFoldDB" id="A0AAV0N3A3"/>
<sequence length="1250" mass="136895">MLICGGNWETEYRTGVNRGNTTCPFPSNPSSSSSLLPPFSSSILLSLSRSLTPRMDPLRGLQHHGGCTAASPRLHLSDHRSQSLHRRCHRSSSTHFLRTHRISFPLRHHHVLLPRIACRVSPPETRDEERMDKSKSRQKVQLNIRLDHQVKFGENVVILGSAKELGSWKKNVALNWTEGGWVCNLELDGGQSIEYKFVVVNKDKRTSWEGGDNRRLNLPNEGSYEMVCRWNATGEGIELLPAGSEQKQDRTEKIGFDGPSSAPPTHDGELSPFVGQWQGKAASFMRSNEHRDREGDRRWDTSGLEGLSLKLVEGDRSARNWWKKLEVVRELIVGSLESGDRMDALIYSAIYLKWINTGQIPCLEDGGHHRPNHHAEISRQIFRELERISSRKDTSPQEVLVIRKIHPCLPSFKAEFTATVPLTRIRDIAHRNDIPHDLKQEIKHTIQNKLHRNAGPEDLVATEAMLARITKNPGEYNGAFVEQFKIFHQELKDFFNAGSLTEQLDSVRDSFDSKSLSALTLFLDRKKVCCAINLDASKRSTNISELIETMQSLNGLRDMIGKGLESGLRNDASDAAIAMRQKWRLCEIGLEDYSFVLLSRFINELESKGGAKWLTDNAESKNVSSWNDPLSSLIIGVHQLALSGWKPKECTAIENELLAWQERGLSEKEGAEDGKMIWALRLKATLDRARRLTEEYSESLLQIFPPKVQILGKGLGIPDNSVRTYTEAEIRAGVVFQVSKLCTVLLKAVRNTLGSQGWDVLVPGAAVGTLVQVESIVPGSLPPSAKGPIILVVNKADGDEEVTAAGSNIVGVVLLQELPHLSHLGVRARQEKVAFVTCEDDDRLVDIQKLLGKLVRLEASSSGVNLTQTSSNEITYNSTAEDIAGNGSSAVRKTELQDPTIKPSSPNQSSKGASAGGVILLANANPLTSGAKAASCGLLASLSAVSSEVSNDHGVSASFQVPTGVVIPFGSMERALERSNSTETFKSLLQQVEEAKLEGGQLDKLCTQLQELISSLQPPNEVMDAISQTFPGNARLIVRSSANVEDLAGMSAAGLYDSIPNVSPSNPTVFGGAVSRVWASLYTRRAILSRRAAGVPQKDATMAVLVQEMLSPELSFVLHTLSPTDNDSNSVEAEIASGLGETLASGTRGTPWRMCCGKLDKSVKTLAFANFSDEMVVGGASSPADGEVVHLTVDYSKKALTVDSMFRNQIGQRLGAIGWFLEGKFGGPQDVEGCIVGEDVYIVQTRPQPH</sequence>
<evidence type="ECO:0000256" key="9">
    <source>
        <dbReference type="ARBA" id="ARBA00022842"/>
    </source>
</evidence>
<evidence type="ECO:0000256" key="11">
    <source>
        <dbReference type="SAM" id="MobiDB-lite"/>
    </source>
</evidence>
<gene>
    <name evidence="13" type="ORF">LITE_LOCUS31476</name>
</gene>
<feature type="compositionally biased region" description="Polar residues" evidence="11">
    <location>
        <begin position="902"/>
        <end position="912"/>
    </location>
</feature>
<name>A0AAV0N3A3_9ROSI</name>
<keyword evidence="8" id="KW-0067">ATP-binding</keyword>
<evidence type="ECO:0000256" key="10">
    <source>
        <dbReference type="ARBA" id="ARBA00023277"/>
    </source>
</evidence>
<keyword evidence="14" id="KW-1185">Reference proteome</keyword>
<evidence type="ECO:0000256" key="7">
    <source>
        <dbReference type="ARBA" id="ARBA00022777"/>
    </source>
</evidence>
<dbReference type="EMBL" id="CAMGYJ010000007">
    <property type="protein sequence ID" value="CAI0453121.1"/>
    <property type="molecule type" value="Genomic_DNA"/>
</dbReference>
<keyword evidence="10" id="KW-0119">Carbohydrate metabolism</keyword>
<dbReference type="GO" id="GO:0046872">
    <property type="term" value="F:metal ion binding"/>
    <property type="evidence" value="ECO:0007669"/>
    <property type="project" value="UniProtKB-KW"/>
</dbReference>
<dbReference type="GO" id="GO:0005524">
    <property type="term" value="F:ATP binding"/>
    <property type="evidence" value="ECO:0007669"/>
    <property type="project" value="UniProtKB-KW"/>
</dbReference>
<dbReference type="InterPro" id="IPR002044">
    <property type="entry name" value="CBM20"/>
</dbReference>
<keyword evidence="5" id="KW-0479">Metal-binding</keyword>
<evidence type="ECO:0000256" key="8">
    <source>
        <dbReference type="ARBA" id="ARBA00022840"/>
    </source>
</evidence>
<dbReference type="SUPFAM" id="SSF49452">
    <property type="entry name" value="Starch-binding domain-like"/>
    <property type="match status" value="1"/>
</dbReference>
<proteinExistence type="inferred from homology"/>
<dbReference type="Pfam" id="PF01326">
    <property type="entry name" value="PPDK_N"/>
    <property type="match status" value="1"/>
</dbReference>
<reference evidence="13" key="1">
    <citation type="submission" date="2022-08" db="EMBL/GenBank/DDBJ databases">
        <authorList>
            <person name="Gutierrez-Valencia J."/>
        </authorList>
    </citation>
    <scope>NUCLEOTIDE SEQUENCE</scope>
</reference>
<dbReference type="InterPro" id="IPR013815">
    <property type="entry name" value="ATP_grasp_subdomain_1"/>
</dbReference>
<keyword evidence="9" id="KW-0460">Magnesium</keyword>
<dbReference type="InterPro" id="IPR002192">
    <property type="entry name" value="PPDK_AMP/ATP-bd"/>
</dbReference>
<evidence type="ECO:0000256" key="3">
    <source>
        <dbReference type="ARBA" id="ARBA00011738"/>
    </source>
</evidence>
<keyword evidence="6" id="KW-0547">Nucleotide-binding</keyword>
<comment type="subunit">
    <text evidence="3">Homodimer.</text>
</comment>
<dbReference type="GO" id="GO:2001070">
    <property type="term" value="F:starch binding"/>
    <property type="evidence" value="ECO:0007669"/>
    <property type="project" value="InterPro"/>
</dbReference>
<evidence type="ECO:0000256" key="4">
    <source>
        <dbReference type="ARBA" id="ARBA00022679"/>
    </source>
</evidence>
<dbReference type="PANTHER" id="PTHR47453">
    <property type="entry name" value="PHOSPHOGLUCAN, WATER DIKINASE, CHLOROPLASTIC"/>
    <property type="match status" value="1"/>
</dbReference>
<accession>A0AAV0N3A3</accession>
<organism evidence="13 14">
    <name type="scientific">Linum tenue</name>
    <dbReference type="NCBI Taxonomy" id="586396"/>
    <lineage>
        <taxon>Eukaryota</taxon>
        <taxon>Viridiplantae</taxon>
        <taxon>Streptophyta</taxon>
        <taxon>Embryophyta</taxon>
        <taxon>Tracheophyta</taxon>
        <taxon>Spermatophyta</taxon>
        <taxon>Magnoliopsida</taxon>
        <taxon>eudicotyledons</taxon>
        <taxon>Gunneridae</taxon>
        <taxon>Pentapetalae</taxon>
        <taxon>rosids</taxon>
        <taxon>fabids</taxon>
        <taxon>Malpighiales</taxon>
        <taxon>Linaceae</taxon>
        <taxon>Linum</taxon>
    </lineage>
</organism>
<evidence type="ECO:0000259" key="12">
    <source>
        <dbReference type="PROSITE" id="PS51166"/>
    </source>
</evidence>
<dbReference type="Gene3D" id="2.60.40.10">
    <property type="entry name" value="Immunoglobulins"/>
    <property type="match status" value="1"/>
</dbReference>
<evidence type="ECO:0000256" key="5">
    <source>
        <dbReference type="ARBA" id="ARBA00022723"/>
    </source>
</evidence>
<evidence type="ECO:0000256" key="1">
    <source>
        <dbReference type="ARBA" id="ARBA00001946"/>
    </source>
</evidence>
<comment type="caution">
    <text evidence="13">The sequence shown here is derived from an EMBL/GenBank/DDBJ whole genome shotgun (WGS) entry which is preliminary data.</text>
</comment>
<keyword evidence="7" id="KW-0418">Kinase</keyword>
<dbReference type="InterPro" id="IPR013784">
    <property type="entry name" value="Carb-bd-like_fold"/>
</dbReference>
<dbReference type="SUPFAM" id="SSF56059">
    <property type="entry name" value="Glutathione synthetase ATP-binding domain-like"/>
    <property type="match status" value="1"/>
</dbReference>
<keyword evidence="4" id="KW-0808">Transferase</keyword>
<dbReference type="Gene3D" id="3.30.470.20">
    <property type="entry name" value="ATP-grasp fold, B domain"/>
    <property type="match status" value="1"/>
</dbReference>
<dbReference type="PROSITE" id="PS51166">
    <property type="entry name" value="CBM20"/>
    <property type="match status" value="1"/>
</dbReference>
<evidence type="ECO:0000313" key="14">
    <source>
        <dbReference type="Proteomes" id="UP001154282"/>
    </source>
</evidence>
<evidence type="ECO:0000313" key="13">
    <source>
        <dbReference type="EMBL" id="CAI0453121.1"/>
    </source>
</evidence>
<dbReference type="Proteomes" id="UP001154282">
    <property type="component" value="Unassembled WGS sequence"/>
</dbReference>
<feature type="region of interest" description="Disordered" evidence="11">
    <location>
        <begin position="243"/>
        <end position="273"/>
    </location>
</feature>
<feature type="domain" description="CBM20" evidence="12">
    <location>
        <begin position="132"/>
        <end position="232"/>
    </location>
</feature>
<dbReference type="PANTHER" id="PTHR47453:SF1">
    <property type="entry name" value="PHOSPHOGLUCAN, WATER DIKINASE, CHLOROPLASTIC"/>
    <property type="match status" value="1"/>
</dbReference>
<dbReference type="InterPro" id="IPR013783">
    <property type="entry name" value="Ig-like_fold"/>
</dbReference>
<dbReference type="Pfam" id="PF00686">
    <property type="entry name" value="CBM_20"/>
    <property type="match status" value="1"/>
</dbReference>
<dbReference type="Pfam" id="PF22973">
    <property type="entry name" value="GWD1_pHisD"/>
    <property type="match status" value="1"/>
</dbReference>
<evidence type="ECO:0000256" key="2">
    <source>
        <dbReference type="ARBA" id="ARBA00007837"/>
    </source>
</evidence>
<dbReference type="SMART" id="SM01065">
    <property type="entry name" value="CBM_2"/>
    <property type="match status" value="1"/>
</dbReference>
<protein>
    <recommendedName>
        <fullName evidence="12">CBM20 domain-containing protein</fullName>
    </recommendedName>
</protein>